<keyword evidence="1" id="KW-0433">Leucine-rich repeat</keyword>
<dbReference type="EMBL" id="JAXCGZ010007666">
    <property type="protein sequence ID" value="KAK7078784.1"/>
    <property type="molecule type" value="Genomic_DNA"/>
</dbReference>
<keyword evidence="4" id="KW-1185">Reference proteome</keyword>
<evidence type="ECO:0000313" key="4">
    <source>
        <dbReference type="Proteomes" id="UP001381693"/>
    </source>
</evidence>
<sequence length="443" mass="50660">MNHSKEMKMRHPFCIIALTIFVILGTYPTHGWKLPHRIPPFSRTIGSLEAPYITYQKKPSKEIGKQLQKNALGISEQCYETGERNHATTIEGHIEPSHLRGLEKTLKRIADMSHEGQKVDKEIPPSLQRLLDREAEKQRRYLKKTSKIFFCPKAEDIYPCICDSSTITFNCTAMGNFTFIQEIFNTVTFPQKNFVTFIMRGMGQGDDNENTLWSNIFGSVSFQEILIENTQVVDVQDNAFAGSEATLKVIQMQHNTKLRIFPFHRLYQFGQLEELLLGYGSIQEVQNLQNVAKLHTIYLNFNKIDQLLPKTFANLPMLAVLDLGFNNLQTIVADDMMFASHDAFIYLDENLLTNMDDQAFSGALPSLLDVSNNLLTSFNMALFKPILDNIVDKGFNTWVDVSENPLCCTDIEWVLNDPTYSDHIGLPDINCTNIREQRLVKKF</sequence>
<dbReference type="Pfam" id="PF13855">
    <property type="entry name" value="LRR_8"/>
    <property type="match status" value="1"/>
</dbReference>
<dbReference type="PANTHER" id="PTHR24366">
    <property type="entry name" value="IG(IMMUNOGLOBULIN) AND LRR(LEUCINE RICH REPEAT) DOMAINS"/>
    <property type="match status" value="1"/>
</dbReference>
<evidence type="ECO:0000256" key="2">
    <source>
        <dbReference type="ARBA" id="ARBA00022737"/>
    </source>
</evidence>
<keyword evidence="2" id="KW-0677">Repeat</keyword>
<organism evidence="3 4">
    <name type="scientific">Halocaridina rubra</name>
    <name type="common">Hawaiian red shrimp</name>
    <dbReference type="NCBI Taxonomy" id="373956"/>
    <lineage>
        <taxon>Eukaryota</taxon>
        <taxon>Metazoa</taxon>
        <taxon>Ecdysozoa</taxon>
        <taxon>Arthropoda</taxon>
        <taxon>Crustacea</taxon>
        <taxon>Multicrustacea</taxon>
        <taxon>Malacostraca</taxon>
        <taxon>Eumalacostraca</taxon>
        <taxon>Eucarida</taxon>
        <taxon>Decapoda</taxon>
        <taxon>Pleocyemata</taxon>
        <taxon>Caridea</taxon>
        <taxon>Atyoidea</taxon>
        <taxon>Atyidae</taxon>
        <taxon>Halocaridina</taxon>
    </lineage>
</organism>
<dbReference type="InterPro" id="IPR032675">
    <property type="entry name" value="LRR_dom_sf"/>
</dbReference>
<gene>
    <name evidence="3" type="ORF">SK128_018803</name>
</gene>
<evidence type="ECO:0000313" key="3">
    <source>
        <dbReference type="EMBL" id="KAK7078784.1"/>
    </source>
</evidence>
<dbReference type="SUPFAM" id="SSF52058">
    <property type="entry name" value="L domain-like"/>
    <property type="match status" value="1"/>
</dbReference>
<dbReference type="Proteomes" id="UP001381693">
    <property type="component" value="Unassembled WGS sequence"/>
</dbReference>
<evidence type="ECO:0000256" key="1">
    <source>
        <dbReference type="ARBA" id="ARBA00022614"/>
    </source>
</evidence>
<dbReference type="PANTHER" id="PTHR24366:SF96">
    <property type="entry name" value="LEUCINE RICH REPEAT CONTAINING 53"/>
    <property type="match status" value="1"/>
</dbReference>
<dbReference type="AlphaFoldDB" id="A0AAN8XI69"/>
<protein>
    <submittedName>
        <fullName evidence="3">Uncharacterized protein</fullName>
    </submittedName>
</protein>
<dbReference type="Gene3D" id="3.80.10.10">
    <property type="entry name" value="Ribonuclease Inhibitor"/>
    <property type="match status" value="2"/>
</dbReference>
<dbReference type="InterPro" id="IPR001611">
    <property type="entry name" value="Leu-rich_rpt"/>
</dbReference>
<comment type="caution">
    <text evidence="3">The sequence shown here is derived from an EMBL/GenBank/DDBJ whole genome shotgun (WGS) entry which is preliminary data.</text>
</comment>
<name>A0AAN8XI69_HALRR</name>
<reference evidence="3 4" key="1">
    <citation type="submission" date="2023-11" db="EMBL/GenBank/DDBJ databases">
        <title>Halocaridina rubra genome assembly.</title>
        <authorList>
            <person name="Smith C."/>
        </authorList>
    </citation>
    <scope>NUCLEOTIDE SEQUENCE [LARGE SCALE GENOMIC DNA]</scope>
    <source>
        <strain evidence="3">EP-1</strain>
        <tissue evidence="3">Whole</tissue>
    </source>
</reference>
<accession>A0AAN8XI69</accession>
<proteinExistence type="predicted"/>